<accession>A0A517YP44</accession>
<dbReference type="PANTHER" id="PTHR22911:SF137">
    <property type="entry name" value="SOLUTE CARRIER FAMILY 35 MEMBER G2-RELATED"/>
    <property type="match status" value="1"/>
</dbReference>
<dbReference type="InterPro" id="IPR037185">
    <property type="entry name" value="EmrE-like"/>
</dbReference>
<keyword evidence="1" id="KW-0812">Transmembrane</keyword>
<dbReference type="Proteomes" id="UP000317369">
    <property type="component" value="Chromosome"/>
</dbReference>
<name>A0A517YP44_9BACT</name>
<dbReference type="Gene3D" id="1.10.3730.20">
    <property type="match status" value="1"/>
</dbReference>
<dbReference type="KEGG" id="pcor:KS4_00200"/>
<dbReference type="GO" id="GO:0016020">
    <property type="term" value="C:membrane"/>
    <property type="evidence" value="ECO:0007669"/>
    <property type="project" value="InterPro"/>
</dbReference>
<evidence type="ECO:0000313" key="3">
    <source>
        <dbReference type="EMBL" id="QDU31992.1"/>
    </source>
</evidence>
<keyword evidence="1" id="KW-0472">Membrane</keyword>
<sequence>MLAMIYAILTAIAWGVGGYFEKKGLQAGNLTPQVGSFIRTGVALLILSVLSYPQWKEIPQAGFKSLSLMVLGGGVLAGTIGMLCFYAAIKNGQLPRVMPVAFTAPLFGAILAITIDGDPITIKIVIGMLLTVGGIIILSTT</sequence>
<gene>
    <name evidence="3" type="ORF">KS4_00200</name>
</gene>
<dbReference type="Pfam" id="PF00892">
    <property type="entry name" value="EamA"/>
    <property type="match status" value="1"/>
</dbReference>
<dbReference type="PANTHER" id="PTHR22911">
    <property type="entry name" value="ACYL-MALONYL CONDENSING ENZYME-RELATED"/>
    <property type="match status" value="1"/>
</dbReference>
<dbReference type="OrthoDB" id="9806718at2"/>
<dbReference type="EMBL" id="CP036425">
    <property type="protein sequence ID" value="QDU31992.1"/>
    <property type="molecule type" value="Genomic_DNA"/>
</dbReference>
<feature type="domain" description="EamA" evidence="2">
    <location>
        <begin position="2"/>
        <end position="139"/>
    </location>
</feature>
<keyword evidence="1" id="KW-1133">Transmembrane helix</keyword>
<feature type="transmembrane region" description="Helical" evidence="1">
    <location>
        <begin position="65"/>
        <end position="88"/>
    </location>
</feature>
<evidence type="ECO:0000259" key="2">
    <source>
        <dbReference type="Pfam" id="PF00892"/>
    </source>
</evidence>
<evidence type="ECO:0000313" key="4">
    <source>
        <dbReference type="Proteomes" id="UP000317369"/>
    </source>
</evidence>
<feature type="transmembrane region" description="Helical" evidence="1">
    <location>
        <begin position="34"/>
        <end position="53"/>
    </location>
</feature>
<protein>
    <submittedName>
        <fullName evidence="3">EamA-like transporter family protein</fullName>
    </submittedName>
</protein>
<dbReference type="RefSeq" id="WP_145072819.1">
    <property type="nucleotide sequence ID" value="NZ_CP036425.1"/>
</dbReference>
<proteinExistence type="predicted"/>
<evidence type="ECO:0000256" key="1">
    <source>
        <dbReference type="SAM" id="Phobius"/>
    </source>
</evidence>
<organism evidence="3 4">
    <name type="scientific">Poriferisphaera corsica</name>
    <dbReference type="NCBI Taxonomy" id="2528020"/>
    <lineage>
        <taxon>Bacteria</taxon>
        <taxon>Pseudomonadati</taxon>
        <taxon>Planctomycetota</taxon>
        <taxon>Phycisphaerae</taxon>
        <taxon>Phycisphaerales</taxon>
        <taxon>Phycisphaeraceae</taxon>
        <taxon>Poriferisphaera</taxon>
    </lineage>
</organism>
<keyword evidence="4" id="KW-1185">Reference proteome</keyword>
<dbReference type="AlphaFoldDB" id="A0A517YP44"/>
<dbReference type="SUPFAM" id="SSF103481">
    <property type="entry name" value="Multidrug resistance efflux transporter EmrE"/>
    <property type="match status" value="1"/>
</dbReference>
<dbReference type="InterPro" id="IPR000620">
    <property type="entry name" value="EamA_dom"/>
</dbReference>
<reference evidence="3 4" key="1">
    <citation type="submission" date="2019-02" db="EMBL/GenBank/DDBJ databases">
        <title>Deep-cultivation of Planctomycetes and their phenomic and genomic characterization uncovers novel biology.</title>
        <authorList>
            <person name="Wiegand S."/>
            <person name="Jogler M."/>
            <person name="Boedeker C."/>
            <person name="Pinto D."/>
            <person name="Vollmers J."/>
            <person name="Rivas-Marin E."/>
            <person name="Kohn T."/>
            <person name="Peeters S.H."/>
            <person name="Heuer A."/>
            <person name="Rast P."/>
            <person name="Oberbeckmann S."/>
            <person name="Bunk B."/>
            <person name="Jeske O."/>
            <person name="Meyerdierks A."/>
            <person name="Storesund J.E."/>
            <person name="Kallscheuer N."/>
            <person name="Luecker S."/>
            <person name="Lage O.M."/>
            <person name="Pohl T."/>
            <person name="Merkel B.J."/>
            <person name="Hornburger P."/>
            <person name="Mueller R.-W."/>
            <person name="Bruemmer F."/>
            <person name="Labrenz M."/>
            <person name="Spormann A.M."/>
            <person name="Op den Camp H."/>
            <person name="Overmann J."/>
            <person name="Amann R."/>
            <person name="Jetten M.S.M."/>
            <person name="Mascher T."/>
            <person name="Medema M.H."/>
            <person name="Devos D.P."/>
            <person name="Kaster A.-K."/>
            <person name="Ovreas L."/>
            <person name="Rohde M."/>
            <person name="Galperin M.Y."/>
            <person name="Jogler C."/>
        </authorList>
    </citation>
    <scope>NUCLEOTIDE SEQUENCE [LARGE SCALE GENOMIC DNA]</scope>
    <source>
        <strain evidence="3 4">KS4</strain>
    </source>
</reference>
<feature type="transmembrane region" description="Helical" evidence="1">
    <location>
        <begin position="94"/>
        <end position="113"/>
    </location>
</feature>
<feature type="transmembrane region" description="Helical" evidence="1">
    <location>
        <begin position="120"/>
        <end position="139"/>
    </location>
</feature>